<dbReference type="KEGG" id="mml:MLC_2590"/>
<name>F4MPF5_MYCML</name>
<evidence type="ECO:0000313" key="3">
    <source>
        <dbReference type="EMBL" id="CBW53987.1"/>
    </source>
</evidence>
<dbReference type="AlphaFoldDB" id="F4MPF5"/>
<evidence type="ECO:0000313" key="4">
    <source>
        <dbReference type="Proteomes" id="UP000010103"/>
    </source>
</evidence>
<sequence length="602" mass="72011">MCLGKANMWFELMLIITKLSETKAINIVFLTIFLLVFFCSLFTIFKLYVYRNTLKKLHFTFLNIEKTLKHPLANRLVRMQFIVTNSNNQNLSKALEIWKIKYNQIYNVELDILIKQTKEHFDLNSYSKKILFRVLSIKNFYRTRKLYKTSKAIYQKVNLMYSETQQVTNIEFLLRDYRIILQNHINDLFDIVFKEQENNELNIDKKIINNYQESIFKKMIVCEYYIKIGNFKEAFSKLNLLSNNIIEYIKFLDDHYKITKFLEFNGILDSKLQEIKNKVQLDVNQKNNQLIKYQINLLEQQFIDQKQAVEKLLFHGKNNQTFLIIETLIKNIQNLDVILKYDQQILSLFETNVKNIRTILLSFNTELLKTEELINFNNNLNNDISDIKIQFDQLKTSFNNITTEFDKEYQKISSNFIQFNSLIVDYVNYIRNVLIDIKKHYIQLIDIKTLLKNKSLVLRDLETKYDNIKTLLFLSQAIIKKYEKVINWSVYKELINNKFLIINFIYKNLELEANTFTNDYDALLVLNNQLDNQIEQVEQLHLNIEQVVVIYKIAQQIIIYIAKNLAYISNNNAFEEILTKFKEKNHKKVINLAIHLIRKNQL</sequence>
<reference evidence="4" key="2">
    <citation type="journal article" date="2011" name="BMC Genomics">
        <title>Mycoplasma mycoides, from mycoides Small Colony to capri. A microevolutionary perspective.</title>
        <authorList>
            <person name="Thiaucourt F."/>
            <person name="Manso-Silvan L."/>
            <person name="Salah W."/>
            <person name="Barbe V."/>
            <person name="Berger A."/>
            <person name="Jacob D."/>
            <person name="Breton M."/>
            <person name="Dupuy V."/>
            <person name="Lomenech A.M."/>
            <person name="Blanchard A."/>
            <person name="Sirand-Pugnet P."/>
        </authorList>
    </citation>
    <scope>NUCLEOTIDE SEQUENCE [LARGE SCALE GENOMIC DNA]</scope>
    <source>
        <strain evidence="4">95010</strain>
    </source>
</reference>
<dbReference type="Proteomes" id="UP000010103">
    <property type="component" value="Chromosome"/>
</dbReference>
<protein>
    <submittedName>
        <fullName evidence="3">Uncharacterized protein</fullName>
    </submittedName>
</protein>
<keyword evidence="2" id="KW-0472">Membrane</keyword>
<evidence type="ECO:0000256" key="1">
    <source>
        <dbReference type="SAM" id="Coils"/>
    </source>
</evidence>
<evidence type="ECO:0000256" key="2">
    <source>
        <dbReference type="SAM" id="Phobius"/>
    </source>
</evidence>
<proteinExistence type="predicted"/>
<reference evidence="4" key="1">
    <citation type="journal article" date="2011" name="BMC Genomics">
        <title>Mycoplasma mycoides, from "mycoides Small Colony" to "capri". A microevolutionary perspective.</title>
        <authorList>
            <person name="Thiaucourt F."/>
            <person name="Manso-Silvan L."/>
            <person name="Salah W."/>
            <person name="Barbe V."/>
            <person name="Berger A."/>
            <person name="Jacob D."/>
            <person name="Breton M."/>
            <person name="Dupuy V."/>
            <person name="Lomenech A.M."/>
            <person name="Blanchard A."/>
            <person name="Sirand-Pugnet P."/>
        </authorList>
    </citation>
    <scope>NUCLEOTIDE SEQUENCE [LARGE SCALE GENOMIC DNA]</scope>
    <source>
        <strain evidence="4">95010</strain>
    </source>
</reference>
<organism evidence="3 4">
    <name type="scientific">Mycoplasma mycoides subsp. capri LC str. 95010</name>
    <dbReference type="NCBI Taxonomy" id="862259"/>
    <lineage>
        <taxon>Bacteria</taxon>
        <taxon>Bacillati</taxon>
        <taxon>Mycoplasmatota</taxon>
        <taxon>Mollicutes</taxon>
        <taxon>Mycoplasmataceae</taxon>
        <taxon>Mycoplasma</taxon>
    </lineage>
</organism>
<keyword evidence="2" id="KW-0812">Transmembrane</keyword>
<keyword evidence="2" id="KW-1133">Transmembrane helix</keyword>
<dbReference type="HOGENOM" id="CLU_459920_0_0_14"/>
<keyword evidence="1" id="KW-0175">Coiled coil</keyword>
<dbReference type="EMBL" id="FQ377874">
    <property type="protein sequence ID" value="CBW53987.1"/>
    <property type="molecule type" value="Genomic_DNA"/>
</dbReference>
<feature type="transmembrane region" description="Helical" evidence="2">
    <location>
        <begin position="27"/>
        <end position="49"/>
    </location>
</feature>
<gene>
    <name evidence="3" type="ORF">MLC_2590</name>
</gene>
<accession>F4MPF5</accession>
<dbReference type="OrthoDB" id="397450at2"/>
<feature type="coiled-coil region" evidence="1">
    <location>
        <begin position="520"/>
        <end position="547"/>
    </location>
</feature>